<feature type="domain" description="Fungal-type protein kinase" evidence="1">
    <location>
        <begin position="6"/>
        <end position="232"/>
    </location>
</feature>
<name>A0A9P6D015_9AGAR</name>
<dbReference type="EMBL" id="MU155224">
    <property type="protein sequence ID" value="KAF9478884.1"/>
    <property type="molecule type" value="Genomic_DNA"/>
</dbReference>
<dbReference type="OrthoDB" id="3059573at2759"/>
<dbReference type="Pfam" id="PF17667">
    <property type="entry name" value="Pkinase_fungal"/>
    <property type="match status" value="1"/>
</dbReference>
<dbReference type="Gene3D" id="1.10.510.10">
    <property type="entry name" value="Transferase(Phosphotransferase) domain 1"/>
    <property type="match status" value="1"/>
</dbReference>
<proteinExistence type="predicted"/>
<evidence type="ECO:0000313" key="3">
    <source>
        <dbReference type="Proteomes" id="UP000807469"/>
    </source>
</evidence>
<organism evidence="2 3">
    <name type="scientific">Pholiota conissans</name>
    <dbReference type="NCBI Taxonomy" id="109636"/>
    <lineage>
        <taxon>Eukaryota</taxon>
        <taxon>Fungi</taxon>
        <taxon>Dikarya</taxon>
        <taxon>Basidiomycota</taxon>
        <taxon>Agaricomycotina</taxon>
        <taxon>Agaricomycetes</taxon>
        <taxon>Agaricomycetidae</taxon>
        <taxon>Agaricales</taxon>
        <taxon>Agaricineae</taxon>
        <taxon>Strophariaceae</taxon>
        <taxon>Pholiota</taxon>
    </lineage>
</organism>
<dbReference type="SUPFAM" id="SSF56112">
    <property type="entry name" value="Protein kinase-like (PK-like)"/>
    <property type="match status" value="1"/>
</dbReference>
<accession>A0A9P6D015</accession>
<evidence type="ECO:0000313" key="2">
    <source>
        <dbReference type="EMBL" id="KAF9478884.1"/>
    </source>
</evidence>
<protein>
    <recommendedName>
        <fullName evidence="1">Fungal-type protein kinase domain-containing protein</fullName>
    </recommendedName>
</protein>
<dbReference type="PANTHER" id="PTHR38248:SF2">
    <property type="entry name" value="FUNK1 11"/>
    <property type="match status" value="1"/>
</dbReference>
<dbReference type="InterPro" id="IPR011009">
    <property type="entry name" value="Kinase-like_dom_sf"/>
</dbReference>
<dbReference type="AlphaFoldDB" id="A0A9P6D015"/>
<keyword evidence="3" id="KW-1185">Reference proteome</keyword>
<reference evidence="2" key="1">
    <citation type="submission" date="2020-11" db="EMBL/GenBank/DDBJ databases">
        <authorList>
            <consortium name="DOE Joint Genome Institute"/>
            <person name="Ahrendt S."/>
            <person name="Riley R."/>
            <person name="Andreopoulos W."/>
            <person name="Labutti K."/>
            <person name="Pangilinan J."/>
            <person name="Ruiz-Duenas F.J."/>
            <person name="Barrasa J.M."/>
            <person name="Sanchez-Garcia M."/>
            <person name="Camarero S."/>
            <person name="Miyauchi S."/>
            <person name="Serrano A."/>
            <person name="Linde D."/>
            <person name="Babiker R."/>
            <person name="Drula E."/>
            <person name="Ayuso-Fernandez I."/>
            <person name="Pacheco R."/>
            <person name="Padilla G."/>
            <person name="Ferreira P."/>
            <person name="Barriuso J."/>
            <person name="Kellner H."/>
            <person name="Castanera R."/>
            <person name="Alfaro M."/>
            <person name="Ramirez L."/>
            <person name="Pisabarro A.G."/>
            <person name="Kuo A."/>
            <person name="Tritt A."/>
            <person name="Lipzen A."/>
            <person name="He G."/>
            <person name="Yan M."/>
            <person name="Ng V."/>
            <person name="Cullen D."/>
            <person name="Martin F."/>
            <person name="Rosso M.-N."/>
            <person name="Henrissat B."/>
            <person name="Hibbett D."/>
            <person name="Martinez A.T."/>
            <person name="Grigoriev I.V."/>
        </authorList>
    </citation>
    <scope>NUCLEOTIDE SEQUENCE</scope>
    <source>
        <strain evidence="2">CIRM-BRFM 674</strain>
    </source>
</reference>
<dbReference type="InterPro" id="IPR040976">
    <property type="entry name" value="Pkinase_fungal"/>
</dbReference>
<dbReference type="Proteomes" id="UP000807469">
    <property type="component" value="Unassembled WGS sequence"/>
</dbReference>
<comment type="caution">
    <text evidence="2">The sequence shown here is derived from an EMBL/GenBank/DDBJ whole genome shotgun (WGS) entry which is preliminary data.</text>
</comment>
<sequence>MARGIDGLVHVDPHIHGRARAAWKVTGCNGERLLVKRTWDVKELEESMEEPEATMLIKAGNVSGIARLALYSQETTGYTSDAPHSQRDPTDFGELYKREQLARRHRILVIEYFERDIMQVRSNEELLLVLRDAVQAHGELWKIGICHRDICPKDIRIKEEGCRSSGVLVGLDKAKPVTEQSVVVPCMPDVVNKNMFQSRYVLRVAAEPKSKKLYPSLWDDLESFFYVLCFLCSTDSKGIRDMFSDWASENPGVSLEAKSTFCVACQPSLSWNLFVDPYFGPVFMKLLAGMHRSLHSYDEDRSRGHETFLALIDTAIIELSNSPELVAVDIS</sequence>
<evidence type="ECO:0000259" key="1">
    <source>
        <dbReference type="Pfam" id="PF17667"/>
    </source>
</evidence>
<dbReference type="PANTHER" id="PTHR38248">
    <property type="entry name" value="FUNK1 6"/>
    <property type="match status" value="1"/>
</dbReference>
<gene>
    <name evidence="2" type="ORF">BDN70DRAFT_719900</name>
</gene>